<accession>J9Z881</accession>
<gene>
    <name evidence="1" type="ordered locus">LFML04_0419</name>
</gene>
<proteinExistence type="predicted"/>
<dbReference type="EMBL" id="CP002919">
    <property type="protein sequence ID" value="AFS52659.1"/>
    <property type="molecule type" value="Genomic_DNA"/>
</dbReference>
<reference evidence="1 2" key="1">
    <citation type="journal article" date="2011" name="J. Microbiol.">
        <title>Complete genome of Leptospirillum ferriphilum ML-04 provides insight into its physiology and environmental adaptation.</title>
        <authorList>
            <person name="Mi S."/>
            <person name="Song J."/>
            <person name="Lin J."/>
            <person name="Che Y."/>
            <person name="Zheng H."/>
            <person name="Lin J."/>
        </authorList>
    </citation>
    <scope>NUCLEOTIDE SEQUENCE [LARGE SCALE GENOMIC DNA]</scope>
    <source>
        <strain evidence="1 2">ML-04</strain>
    </source>
</reference>
<sequence>MSRFYFENEIPQRAAGDSEADLRARMAEMVKGTSFAGKLNPATAPLEVLRTLEAPITEAFAERAEAQGQLICEEYVDAQGRTCRRYHGSAKAGLEPFREEGRHVLLERPIIFDGKAYVRSRVPNHIRAAMAIRSMGAEQQQ</sequence>
<protein>
    <submittedName>
        <fullName evidence="1">Uncharacterized protein</fullName>
    </submittedName>
</protein>
<dbReference type="Proteomes" id="UP000006177">
    <property type="component" value="Chromosome"/>
</dbReference>
<dbReference type="KEGG" id="lfi:LFML04_0419"/>
<dbReference type="AlphaFoldDB" id="J9Z881"/>
<dbReference type="PATRIC" id="fig|1048260.3.peg.451"/>
<dbReference type="HOGENOM" id="CLU_1842651_0_0_0"/>
<dbReference type="STRING" id="1048260.LFML04_0419"/>
<dbReference type="RefSeq" id="WP_014960179.1">
    <property type="nucleotide sequence ID" value="NC_018649.1"/>
</dbReference>
<organism evidence="1 2">
    <name type="scientific">Leptospirillum ferriphilum (strain ML-04)</name>
    <dbReference type="NCBI Taxonomy" id="1048260"/>
    <lineage>
        <taxon>Bacteria</taxon>
        <taxon>Pseudomonadati</taxon>
        <taxon>Nitrospirota</taxon>
        <taxon>Nitrospiria</taxon>
        <taxon>Nitrospirales</taxon>
        <taxon>Nitrospiraceae</taxon>
        <taxon>Leptospirillum</taxon>
    </lineage>
</organism>
<name>J9Z881_LEPFM</name>
<evidence type="ECO:0000313" key="1">
    <source>
        <dbReference type="EMBL" id="AFS52659.1"/>
    </source>
</evidence>
<evidence type="ECO:0000313" key="2">
    <source>
        <dbReference type="Proteomes" id="UP000006177"/>
    </source>
</evidence>